<dbReference type="Proteomes" id="UP000648663">
    <property type="component" value="Unassembled WGS sequence"/>
</dbReference>
<gene>
    <name evidence="3" type="ORF">GCM10011589_01970</name>
</gene>
<feature type="region of interest" description="Disordered" evidence="1">
    <location>
        <begin position="1"/>
        <end position="23"/>
    </location>
</feature>
<sequence>MNPPSYRTEVNGAPGGDHRTALGTMDAVSRRPLPRRRWTPTVVAVPWAVAAALRLTGTERGFPLVPALAFTPYVAATSVLPLATALVSRSRGAAWLAAASAAALAAAVSRPTTPPPPAARPEGPRLRVVSANMLHGRADAAALVALAADQDADVLALMEVTPEAVSALLDAGVADLLPSAHVVPAGEGQPAGAGGALWTRLEIRGRTVVPGRFGQPAARLAVPGAPDVELTAVHTHPPTSSPAQVASWTADLRLLPDPEPEVLRVLAGDFNATPDHAAFRRLLRRGWVDAATAVGAPRRATWWPMRMPHPRLTLDHVLVDPRIAVHGLTVVHVPGTDHRALVADLRLPAVG</sequence>
<dbReference type="Pfam" id="PF03372">
    <property type="entry name" value="Exo_endo_phos"/>
    <property type="match status" value="1"/>
</dbReference>
<organism evidence="3 4">
    <name type="scientific">Modestobacter marinus</name>
    <dbReference type="NCBI Taxonomy" id="477641"/>
    <lineage>
        <taxon>Bacteria</taxon>
        <taxon>Bacillati</taxon>
        <taxon>Actinomycetota</taxon>
        <taxon>Actinomycetes</taxon>
        <taxon>Geodermatophilales</taxon>
        <taxon>Geodermatophilaceae</taxon>
        <taxon>Modestobacter</taxon>
    </lineage>
</organism>
<dbReference type="Gene3D" id="3.60.10.10">
    <property type="entry name" value="Endonuclease/exonuclease/phosphatase"/>
    <property type="match status" value="1"/>
</dbReference>
<evidence type="ECO:0000259" key="2">
    <source>
        <dbReference type="Pfam" id="PF03372"/>
    </source>
</evidence>
<dbReference type="SUPFAM" id="SSF56219">
    <property type="entry name" value="DNase I-like"/>
    <property type="match status" value="1"/>
</dbReference>
<dbReference type="EMBL" id="BMMI01000001">
    <property type="protein sequence ID" value="GGL49106.1"/>
    <property type="molecule type" value="Genomic_DNA"/>
</dbReference>
<evidence type="ECO:0000313" key="3">
    <source>
        <dbReference type="EMBL" id="GGL49106.1"/>
    </source>
</evidence>
<keyword evidence="4" id="KW-1185">Reference proteome</keyword>
<keyword evidence="3" id="KW-0378">Hydrolase</keyword>
<reference evidence="4" key="1">
    <citation type="journal article" date="2019" name="Int. J. Syst. Evol. Microbiol.">
        <title>The Global Catalogue of Microorganisms (GCM) 10K type strain sequencing project: providing services to taxonomists for standard genome sequencing and annotation.</title>
        <authorList>
            <consortium name="The Broad Institute Genomics Platform"/>
            <consortium name="The Broad Institute Genome Sequencing Center for Infectious Disease"/>
            <person name="Wu L."/>
            <person name="Ma J."/>
        </authorList>
    </citation>
    <scope>NUCLEOTIDE SEQUENCE [LARGE SCALE GENOMIC DNA]</scope>
    <source>
        <strain evidence="4">CGMCC 4.5581</strain>
    </source>
</reference>
<dbReference type="InterPro" id="IPR005135">
    <property type="entry name" value="Endo/exonuclease/phosphatase"/>
</dbReference>
<feature type="domain" description="Endonuclease/exonuclease/phosphatase" evidence="2">
    <location>
        <begin position="130"/>
        <end position="338"/>
    </location>
</feature>
<proteinExistence type="predicted"/>
<keyword evidence="3" id="KW-0255">Endonuclease</keyword>
<name>A0ABQ2FSB8_9ACTN</name>
<keyword evidence="3" id="KW-0540">Nuclease</keyword>
<dbReference type="InterPro" id="IPR036691">
    <property type="entry name" value="Endo/exonu/phosph_ase_sf"/>
</dbReference>
<accession>A0ABQ2FSB8</accession>
<evidence type="ECO:0000313" key="4">
    <source>
        <dbReference type="Proteomes" id="UP000648663"/>
    </source>
</evidence>
<evidence type="ECO:0000256" key="1">
    <source>
        <dbReference type="SAM" id="MobiDB-lite"/>
    </source>
</evidence>
<dbReference type="GO" id="GO:0004519">
    <property type="term" value="F:endonuclease activity"/>
    <property type="evidence" value="ECO:0007669"/>
    <property type="project" value="UniProtKB-KW"/>
</dbReference>
<protein>
    <submittedName>
        <fullName evidence="3">Endonuclease</fullName>
    </submittedName>
</protein>
<comment type="caution">
    <text evidence="3">The sequence shown here is derived from an EMBL/GenBank/DDBJ whole genome shotgun (WGS) entry which is preliminary data.</text>
</comment>